<dbReference type="InterPro" id="IPR038694">
    <property type="entry name" value="DUF427_sf"/>
</dbReference>
<organism evidence="2 3">
    <name type="scientific">Aurantiacibacter sediminis</name>
    <dbReference type="NCBI Taxonomy" id="2793064"/>
    <lineage>
        <taxon>Bacteria</taxon>
        <taxon>Pseudomonadati</taxon>
        <taxon>Pseudomonadota</taxon>
        <taxon>Alphaproteobacteria</taxon>
        <taxon>Sphingomonadales</taxon>
        <taxon>Erythrobacteraceae</taxon>
        <taxon>Aurantiacibacter</taxon>
    </lineage>
</organism>
<dbReference type="PANTHER" id="PTHR43058">
    <property type="entry name" value="SLR0655 PROTEIN"/>
    <property type="match status" value="1"/>
</dbReference>
<accession>A0ABS0N588</accession>
<comment type="caution">
    <text evidence="2">The sequence shown here is derived from an EMBL/GenBank/DDBJ whole genome shotgun (WGS) entry which is preliminary data.</text>
</comment>
<evidence type="ECO:0000313" key="3">
    <source>
        <dbReference type="Proteomes" id="UP000602442"/>
    </source>
</evidence>
<dbReference type="PANTHER" id="PTHR43058:SF1">
    <property type="entry name" value="DUF427 DOMAIN-CONTAINING PROTEIN"/>
    <property type="match status" value="1"/>
</dbReference>
<gene>
    <name evidence="2" type="ORF">I5L03_10225</name>
</gene>
<protein>
    <submittedName>
        <fullName evidence="2">DUF427 domain-containing protein</fullName>
    </submittedName>
</protein>
<dbReference type="InterPro" id="IPR007361">
    <property type="entry name" value="DUF427"/>
</dbReference>
<name>A0ABS0N588_9SPHN</name>
<dbReference type="EMBL" id="JAEANY010000003">
    <property type="protein sequence ID" value="MBH5322957.1"/>
    <property type="molecule type" value="Genomic_DNA"/>
</dbReference>
<feature type="domain" description="DUF427" evidence="1">
    <location>
        <begin position="33"/>
        <end position="123"/>
    </location>
</feature>
<evidence type="ECO:0000313" key="2">
    <source>
        <dbReference type="EMBL" id="MBH5322957.1"/>
    </source>
</evidence>
<dbReference type="Pfam" id="PF04248">
    <property type="entry name" value="NTP_transf_9"/>
    <property type="match status" value="1"/>
</dbReference>
<sequence>MRHPEPDPVGPGQESVWDYPRPAIAETTNAHIVIEHNNITIADTRNAVRVLETSHPPNYYIPPDDIAEDALRRAAGSSFCEWKGAAKYWDVVAGDEVLEKVGWSYPSPTPTFQILRDYLAFYAAPFDQCLVDGEEVRPQPGEFYGGWITSKVAGPFKGIPGSRFW</sequence>
<dbReference type="RefSeq" id="WP_197921680.1">
    <property type="nucleotide sequence ID" value="NZ_CAWPTA010000008.1"/>
</dbReference>
<dbReference type="Proteomes" id="UP000602442">
    <property type="component" value="Unassembled WGS sequence"/>
</dbReference>
<keyword evidence="3" id="KW-1185">Reference proteome</keyword>
<dbReference type="Gene3D" id="2.170.150.40">
    <property type="entry name" value="Domain of unknown function (DUF427)"/>
    <property type="match status" value="1"/>
</dbReference>
<evidence type="ECO:0000259" key="1">
    <source>
        <dbReference type="Pfam" id="PF04248"/>
    </source>
</evidence>
<proteinExistence type="predicted"/>
<reference evidence="2 3" key="1">
    <citation type="submission" date="2020-11" db="EMBL/GenBank/DDBJ databases">
        <title>Erythrobacter sediminis sp. nov., a marine bacterium from a tidal flat of Garorim Bay.</title>
        <authorList>
            <person name="Kim D."/>
            <person name="Yoo Y."/>
            <person name="Kim J.-J."/>
        </authorList>
    </citation>
    <scope>NUCLEOTIDE SEQUENCE [LARGE SCALE GENOMIC DNA]</scope>
    <source>
        <strain evidence="2 3">JGD-13</strain>
    </source>
</reference>